<evidence type="ECO:0000256" key="1">
    <source>
        <dbReference type="SAM" id="Phobius"/>
    </source>
</evidence>
<proteinExistence type="predicted"/>
<dbReference type="EMBL" id="MN740807">
    <property type="protein sequence ID" value="QHS82876.1"/>
    <property type="molecule type" value="Genomic_DNA"/>
</dbReference>
<dbReference type="AlphaFoldDB" id="A0A6C0ATI3"/>
<reference evidence="2" key="1">
    <citation type="journal article" date="2020" name="Nature">
        <title>Giant virus diversity and host interactions through global metagenomics.</title>
        <authorList>
            <person name="Schulz F."/>
            <person name="Roux S."/>
            <person name="Paez-Espino D."/>
            <person name="Jungbluth S."/>
            <person name="Walsh D.A."/>
            <person name="Denef V.J."/>
            <person name="McMahon K.D."/>
            <person name="Konstantinidis K.T."/>
            <person name="Eloe-Fadrosh E.A."/>
            <person name="Kyrpides N.C."/>
            <person name="Woyke T."/>
        </authorList>
    </citation>
    <scope>NUCLEOTIDE SEQUENCE</scope>
    <source>
        <strain evidence="2">GVMAG-S-1101171-111</strain>
    </source>
</reference>
<protein>
    <submittedName>
        <fullName evidence="2">Uncharacterized protein</fullName>
    </submittedName>
</protein>
<keyword evidence="1" id="KW-0812">Transmembrane</keyword>
<feature type="transmembrane region" description="Helical" evidence="1">
    <location>
        <begin position="6"/>
        <end position="28"/>
    </location>
</feature>
<evidence type="ECO:0000313" key="2">
    <source>
        <dbReference type="EMBL" id="QHS82876.1"/>
    </source>
</evidence>
<sequence length="203" mass="22942">MKEEYYTWITILLLIITIVLVIGSFLLVEGYSNLNTTASDIAKSLIDDYSVDSSNNSTKYDTIKWTSDEDISDVSMNVTSSSTDTTDVKFDSNDYDIEYHATTDQLALDDPSIVIDKSGNLYSQSGASPQPRFTYYEPGKYMFGSSNYVPDYKDSIYLSTLMSSYNSTNYIPYNNITMNGVLNSKIEDDNEKILDQWPTDSNF</sequence>
<name>A0A6C0ATI3_9ZZZZ</name>
<organism evidence="2">
    <name type="scientific">viral metagenome</name>
    <dbReference type="NCBI Taxonomy" id="1070528"/>
    <lineage>
        <taxon>unclassified sequences</taxon>
        <taxon>metagenomes</taxon>
        <taxon>organismal metagenomes</taxon>
    </lineage>
</organism>
<accession>A0A6C0ATI3</accession>
<keyword evidence="1" id="KW-1133">Transmembrane helix</keyword>
<keyword evidence="1" id="KW-0472">Membrane</keyword>